<evidence type="ECO:0000313" key="13">
    <source>
        <dbReference type="EMBL" id="MDL5033817.1"/>
    </source>
</evidence>
<dbReference type="CDD" id="cd18774">
    <property type="entry name" value="PDC2_HK_sensor"/>
    <property type="match status" value="1"/>
</dbReference>
<dbReference type="InterPro" id="IPR036097">
    <property type="entry name" value="HisK_dim/P_sf"/>
</dbReference>
<dbReference type="Gene3D" id="3.40.50.2300">
    <property type="match status" value="1"/>
</dbReference>
<comment type="caution">
    <text evidence="13">The sequence shown here is derived from an EMBL/GenBank/DDBJ whole genome shotgun (WGS) entry which is preliminary data.</text>
</comment>
<keyword evidence="14" id="KW-1185">Reference proteome</keyword>
<feature type="domain" description="Response regulatory" evidence="11">
    <location>
        <begin position="664"/>
        <end position="775"/>
    </location>
</feature>
<comment type="subcellular location">
    <subcellularLocation>
        <location evidence="2">Membrane</location>
    </subcellularLocation>
</comment>
<dbReference type="Pfam" id="PF00072">
    <property type="entry name" value="Response_reg"/>
    <property type="match status" value="1"/>
</dbReference>
<keyword evidence="9" id="KW-0812">Transmembrane</keyword>
<protein>
    <recommendedName>
        <fullName evidence="3">histidine kinase</fullName>
        <ecNumber evidence="3">2.7.13.3</ecNumber>
    </recommendedName>
</protein>
<dbReference type="SMART" id="SM00448">
    <property type="entry name" value="REC"/>
    <property type="match status" value="1"/>
</dbReference>
<keyword evidence="13" id="KW-0067">ATP-binding</keyword>
<dbReference type="InterPro" id="IPR003594">
    <property type="entry name" value="HATPase_dom"/>
</dbReference>
<evidence type="ECO:0000259" key="10">
    <source>
        <dbReference type="PROSITE" id="PS50109"/>
    </source>
</evidence>
<dbReference type="SUPFAM" id="SSF55874">
    <property type="entry name" value="ATPase domain of HSP90 chaperone/DNA topoisomerase II/histidine kinase"/>
    <property type="match status" value="1"/>
</dbReference>
<feature type="domain" description="Histidine kinase" evidence="10">
    <location>
        <begin position="426"/>
        <end position="643"/>
    </location>
</feature>
<feature type="region of interest" description="Disordered" evidence="8">
    <location>
        <begin position="148"/>
        <end position="176"/>
    </location>
</feature>
<dbReference type="InterPro" id="IPR003660">
    <property type="entry name" value="HAMP_dom"/>
</dbReference>
<dbReference type="Gene3D" id="1.10.287.130">
    <property type="match status" value="1"/>
</dbReference>
<evidence type="ECO:0000256" key="5">
    <source>
        <dbReference type="ARBA" id="ARBA00022679"/>
    </source>
</evidence>
<dbReference type="Gene3D" id="6.10.340.10">
    <property type="match status" value="1"/>
</dbReference>
<evidence type="ECO:0000313" key="14">
    <source>
        <dbReference type="Proteomes" id="UP001238603"/>
    </source>
</evidence>
<keyword evidence="9" id="KW-0472">Membrane</keyword>
<keyword evidence="9" id="KW-1133">Transmembrane helix</keyword>
<keyword evidence="5" id="KW-0808">Transferase</keyword>
<dbReference type="RefSeq" id="WP_285983893.1">
    <property type="nucleotide sequence ID" value="NZ_JASVDS010000005.1"/>
</dbReference>
<feature type="domain" description="HAMP" evidence="12">
    <location>
        <begin position="340"/>
        <end position="391"/>
    </location>
</feature>
<dbReference type="Pfam" id="PF02518">
    <property type="entry name" value="HATPase_c"/>
    <property type="match status" value="1"/>
</dbReference>
<dbReference type="InterPro" id="IPR036890">
    <property type="entry name" value="HATPase_C_sf"/>
</dbReference>
<dbReference type="PROSITE" id="PS50885">
    <property type="entry name" value="HAMP"/>
    <property type="match status" value="1"/>
</dbReference>
<evidence type="ECO:0000256" key="3">
    <source>
        <dbReference type="ARBA" id="ARBA00012438"/>
    </source>
</evidence>
<evidence type="ECO:0000256" key="1">
    <source>
        <dbReference type="ARBA" id="ARBA00000085"/>
    </source>
</evidence>
<proteinExistence type="predicted"/>
<evidence type="ECO:0000256" key="4">
    <source>
        <dbReference type="ARBA" id="ARBA00022553"/>
    </source>
</evidence>
<dbReference type="PROSITE" id="PS50110">
    <property type="entry name" value="RESPONSE_REGULATORY"/>
    <property type="match status" value="1"/>
</dbReference>
<dbReference type="InterPro" id="IPR005467">
    <property type="entry name" value="His_kinase_dom"/>
</dbReference>
<evidence type="ECO:0000256" key="9">
    <source>
        <dbReference type="SAM" id="Phobius"/>
    </source>
</evidence>
<dbReference type="Gene3D" id="3.30.565.10">
    <property type="entry name" value="Histidine kinase-like ATPase, C-terminal domain"/>
    <property type="match status" value="1"/>
</dbReference>
<keyword evidence="4 7" id="KW-0597">Phosphoprotein</keyword>
<evidence type="ECO:0000256" key="6">
    <source>
        <dbReference type="ARBA" id="ARBA00022777"/>
    </source>
</evidence>
<dbReference type="SMART" id="SM00387">
    <property type="entry name" value="HATPase_c"/>
    <property type="match status" value="1"/>
</dbReference>
<dbReference type="PROSITE" id="PS50109">
    <property type="entry name" value="HIS_KIN"/>
    <property type="match status" value="1"/>
</dbReference>
<evidence type="ECO:0000256" key="7">
    <source>
        <dbReference type="PROSITE-ProRule" id="PRU00169"/>
    </source>
</evidence>
<dbReference type="PANTHER" id="PTHR43065">
    <property type="entry name" value="SENSOR HISTIDINE KINASE"/>
    <property type="match status" value="1"/>
</dbReference>
<dbReference type="SUPFAM" id="SSF52172">
    <property type="entry name" value="CheY-like"/>
    <property type="match status" value="1"/>
</dbReference>
<dbReference type="EMBL" id="JASVDS010000005">
    <property type="protein sequence ID" value="MDL5033817.1"/>
    <property type="molecule type" value="Genomic_DNA"/>
</dbReference>
<feature type="modified residue" description="4-aspartylphosphate" evidence="7">
    <location>
        <position position="714"/>
    </location>
</feature>
<dbReference type="SUPFAM" id="SSF47384">
    <property type="entry name" value="Homodimeric domain of signal transducing histidine kinase"/>
    <property type="match status" value="1"/>
</dbReference>
<evidence type="ECO:0000259" key="12">
    <source>
        <dbReference type="PROSITE" id="PS50885"/>
    </source>
</evidence>
<dbReference type="Proteomes" id="UP001238603">
    <property type="component" value="Unassembled WGS sequence"/>
</dbReference>
<evidence type="ECO:0000259" key="11">
    <source>
        <dbReference type="PROSITE" id="PS50110"/>
    </source>
</evidence>
<evidence type="ECO:0000256" key="8">
    <source>
        <dbReference type="SAM" id="MobiDB-lite"/>
    </source>
</evidence>
<keyword evidence="6" id="KW-0418">Kinase</keyword>
<reference evidence="13 14" key="1">
    <citation type="submission" date="2023-06" db="EMBL/GenBank/DDBJ databases">
        <title>Pelomonas sp. APW6 16S ribosomal RNA gene genome sequencing and assembly.</title>
        <authorList>
            <person name="Woo H."/>
        </authorList>
    </citation>
    <scope>NUCLEOTIDE SEQUENCE [LARGE SCALE GENOMIC DNA]</scope>
    <source>
        <strain evidence="13 14">APW6</strain>
    </source>
</reference>
<dbReference type="PRINTS" id="PR00344">
    <property type="entry name" value="BCTRLSENSOR"/>
</dbReference>
<feature type="transmembrane region" description="Helical" evidence="9">
    <location>
        <begin position="44"/>
        <end position="66"/>
    </location>
</feature>
<accession>A0ABT7LLR9</accession>
<dbReference type="GO" id="GO:0005524">
    <property type="term" value="F:ATP binding"/>
    <property type="evidence" value="ECO:0007669"/>
    <property type="project" value="UniProtKB-KW"/>
</dbReference>
<dbReference type="InterPro" id="IPR004358">
    <property type="entry name" value="Sig_transdc_His_kin-like_C"/>
</dbReference>
<organism evidence="13 14">
    <name type="scientific">Roseateles subflavus</name>
    <dbReference type="NCBI Taxonomy" id="3053353"/>
    <lineage>
        <taxon>Bacteria</taxon>
        <taxon>Pseudomonadati</taxon>
        <taxon>Pseudomonadota</taxon>
        <taxon>Betaproteobacteria</taxon>
        <taxon>Burkholderiales</taxon>
        <taxon>Sphaerotilaceae</taxon>
        <taxon>Roseateles</taxon>
    </lineage>
</organism>
<dbReference type="InterPro" id="IPR011006">
    <property type="entry name" value="CheY-like_superfamily"/>
</dbReference>
<dbReference type="InterPro" id="IPR001789">
    <property type="entry name" value="Sig_transdc_resp-reg_receiver"/>
</dbReference>
<dbReference type="PANTHER" id="PTHR43065:SF49">
    <property type="entry name" value="HISTIDINE KINASE"/>
    <property type="match status" value="1"/>
</dbReference>
<name>A0ABT7LLR9_9BURK</name>
<sequence>MLERDDVDRPMSPLRVPGWRRLGQRLKHLLGRAVTPALSLRARLVWLVLAVALPGTVASLWTAWGASEERQARQLRDDARALAMSVDRELAQRATIARVLALSGELDHLPSLDAVPLQRLQEQAARAMQGLEGWVQLNTADEVLFSTRGVGGDTPAAAPPGSRQPRAPGASPLANRPVVDGLVEGQALPPGVPAHLSLLQPVERRGQVLANVEVTLLPQEIRRLVDRQELPPGWRAAVLDSRGQDLTHVAGADSPRVDLGTWPALQAQMQAHDEALFRGADPAGAPVTAFFSTSPQGWSVLLIAPPGGLGAPAAQPLVPILATALVLMATGIAGALWLSRRIARPLDELTSMAQSLQSGRPLRERQTGIAEWDNVSRALVSASETMRQARSELERRVSEAVERTRANEQLSSRSQRIAALGRLTGGVAHDFNNLLGIISNSAHLIQRHVQAEGVQVPLGAIRRSVEIGSRLTQHLLRFAGQQSVHPQALDLASMLNDLRVLLSTVLGKRVELSMDLQPSLLLVTVDPSELELALINIALNARDALNSSGRVHFALRYARPEETQGLAPGEYVLIEVADNGPGIPADILPRVFEPFFTSKPAGRATGLGLSQVLGFCVQAGGTACIASPPEGGTVVSLLLPATQNRHGTGPAGGPPANGSLAGARVLLVEDNEELSRITASLLRSFSCQVICVFNADEALRRFGTGAGIDVVLSDVMMPGRMDGPTLVQALRALRPELPAVLISGYSDVQREAPGVIILRKPCSPSQLLDALRRAMASHRPSADAEAH</sequence>
<evidence type="ECO:0000256" key="2">
    <source>
        <dbReference type="ARBA" id="ARBA00004370"/>
    </source>
</evidence>
<keyword evidence="13" id="KW-0547">Nucleotide-binding</keyword>
<dbReference type="EC" id="2.7.13.3" evidence="3"/>
<gene>
    <name evidence="13" type="ORF">QRD43_18040</name>
</gene>
<comment type="catalytic activity">
    <reaction evidence="1">
        <text>ATP + protein L-histidine = ADP + protein N-phospho-L-histidine.</text>
        <dbReference type="EC" id="2.7.13.3"/>
    </reaction>
</comment>